<dbReference type="Pfam" id="PF21868">
    <property type="entry name" value="GbpA_D3"/>
    <property type="match status" value="1"/>
</dbReference>
<feature type="non-terminal residue" evidence="3">
    <location>
        <position position="1"/>
    </location>
</feature>
<dbReference type="EMBL" id="JABCMA010001002">
    <property type="protein sequence ID" value="NMR77710.1"/>
    <property type="molecule type" value="Genomic_DNA"/>
</dbReference>
<evidence type="ECO:0000256" key="1">
    <source>
        <dbReference type="SAM" id="MobiDB-lite"/>
    </source>
</evidence>
<gene>
    <name evidence="3" type="ORF">HKB35_29465</name>
</gene>
<dbReference type="Proteomes" id="UP000565155">
    <property type="component" value="Unassembled WGS sequence"/>
</dbReference>
<organism evidence="3 4">
    <name type="scientific">Vibrio alginolyticus</name>
    <dbReference type="NCBI Taxonomy" id="663"/>
    <lineage>
        <taxon>Bacteria</taxon>
        <taxon>Pseudomonadati</taxon>
        <taxon>Pseudomonadota</taxon>
        <taxon>Gammaproteobacteria</taxon>
        <taxon>Vibrionales</taxon>
        <taxon>Vibrionaceae</taxon>
        <taxon>Vibrio</taxon>
    </lineage>
</organism>
<evidence type="ECO:0000259" key="2">
    <source>
        <dbReference type="Pfam" id="PF21868"/>
    </source>
</evidence>
<dbReference type="InterPro" id="IPR054063">
    <property type="entry name" value="GbpA_D3"/>
</dbReference>
<dbReference type="Gene3D" id="2.60.40.2550">
    <property type="match status" value="1"/>
</dbReference>
<name>A0A7Y0R2G6_VIBAL</name>
<comment type="caution">
    <text evidence="3">The sequence shown here is derived from an EMBL/GenBank/DDBJ whole genome shotgun (WGS) entry which is preliminary data.</text>
</comment>
<proteinExistence type="predicted"/>
<accession>A0A7Y0R2G6</accession>
<sequence length="152" mass="16712">KFTPVYGTNPIYLQSNSGLERIEIGYNIETPVPDYSLTVDSLASEYIIGTEPTALDLTLTAEGDLTAELTVYNHHREPLASWTGSIQDGASEQVELTLSKSEPGHHMLVTRIKDTDGNLVDQQTLDFHLKSEEVTPPPSGEYDFVFPEGLSS</sequence>
<feature type="region of interest" description="Disordered" evidence="1">
    <location>
        <begin position="132"/>
        <end position="152"/>
    </location>
</feature>
<feature type="domain" description="GlcNAc-binding protein A third" evidence="2">
    <location>
        <begin position="34"/>
        <end position="130"/>
    </location>
</feature>
<evidence type="ECO:0000313" key="4">
    <source>
        <dbReference type="Proteomes" id="UP000565155"/>
    </source>
</evidence>
<reference evidence="3 4" key="1">
    <citation type="submission" date="2020-04" db="EMBL/GenBank/DDBJ databases">
        <title>Whole-genome sequencing of Vibrio spp. from China reveals different genetic environments of blaCTX-M-14 among diverse lineages.</title>
        <authorList>
            <person name="Zheng Z."/>
            <person name="Ye L."/>
            <person name="Chen S."/>
        </authorList>
    </citation>
    <scope>NUCLEOTIDE SEQUENCE [LARGE SCALE GENOMIC DNA]</scope>
    <source>
        <strain evidence="3 4">Vb1636</strain>
    </source>
</reference>
<dbReference type="AlphaFoldDB" id="A0A7Y0R2G6"/>
<protein>
    <submittedName>
        <fullName evidence="3">N-acetylglucosamine-binding protein GbpA</fullName>
    </submittedName>
</protein>
<evidence type="ECO:0000313" key="3">
    <source>
        <dbReference type="EMBL" id="NMR77710.1"/>
    </source>
</evidence>
<feature type="non-terminal residue" evidence="3">
    <location>
        <position position="152"/>
    </location>
</feature>